<evidence type="ECO:0000313" key="2">
    <source>
        <dbReference type="Proteomes" id="UP000199412"/>
    </source>
</evidence>
<name>A0A1G6WSR2_9PROT</name>
<dbReference type="InterPro" id="IPR005331">
    <property type="entry name" value="Sulfotransferase"/>
</dbReference>
<sequence>MFFYHVPKSGGISVFSALAEPLRIMLMLRNRNADGSLSKAAERWIASLIHRYDDPSQEVLPIPHMLAATHLPFGLHHKLIGDYITFTVLRHPFDRTVSAYTYENMRSQNPVSLDGLKKFVNNPLNTNPMVRQFSGVDDKTPLGETHLIRAIENLCTLDHVVRIENTRTICEHLLSTHHLPNVVSDRLNPTLESYRLDGSALRDEIEQANRLDMRFFVAAPVTQTEPTEPAPETQLHPLVVDIREVGDAKKSRIQVSLHSLEQYLAQPPS</sequence>
<dbReference type="Gene3D" id="3.40.50.300">
    <property type="entry name" value="P-loop containing nucleotide triphosphate hydrolases"/>
    <property type="match status" value="1"/>
</dbReference>
<protein>
    <submittedName>
        <fullName evidence="1">Sulfotransferase family protein</fullName>
    </submittedName>
</protein>
<keyword evidence="1" id="KW-0808">Transferase</keyword>
<dbReference type="GO" id="GO:0008146">
    <property type="term" value="F:sulfotransferase activity"/>
    <property type="evidence" value="ECO:0007669"/>
    <property type="project" value="InterPro"/>
</dbReference>
<dbReference type="AlphaFoldDB" id="A0A1G6WSR2"/>
<dbReference type="STRING" id="69960.SAMN05421720_101238"/>
<dbReference type="Pfam" id="PF03567">
    <property type="entry name" value="Sulfotransfer_2"/>
    <property type="match status" value="1"/>
</dbReference>
<dbReference type="SUPFAM" id="SSF52540">
    <property type="entry name" value="P-loop containing nucleoside triphosphate hydrolases"/>
    <property type="match status" value="1"/>
</dbReference>
<dbReference type="EMBL" id="FNAP01000001">
    <property type="protein sequence ID" value="SDD68136.1"/>
    <property type="molecule type" value="Genomic_DNA"/>
</dbReference>
<organism evidence="1 2">
    <name type="scientific">Rhodospira trueperi</name>
    <dbReference type="NCBI Taxonomy" id="69960"/>
    <lineage>
        <taxon>Bacteria</taxon>
        <taxon>Pseudomonadati</taxon>
        <taxon>Pseudomonadota</taxon>
        <taxon>Alphaproteobacteria</taxon>
        <taxon>Rhodospirillales</taxon>
        <taxon>Rhodospirillaceae</taxon>
        <taxon>Rhodospira</taxon>
    </lineage>
</organism>
<dbReference type="InterPro" id="IPR027417">
    <property type="entry name" value="P-loop_NTPase"/>
</dbReference>
<proteinExistence type="predicted"/>
<reference evidence="1 2" key="1">
    <citation type="submission" date="2016-10" db="EMBL/GenBank/DDBJ databases">
        <authorList>
            <person name="de Groot N.N."/>
        </authorList>
    </citation>
    <scope>NUCLEOTIDE SEQUENCE [LARGE SCALE GENOMIC DNA]</scope>
    <source>
        <strain evidence="1 2">ATCC 700224</strain>
    </source>
</reference>
<keyword evidence="2" id="KW-1185">Reference proteome</keyword>
<dbReference type="GO" id="GO:0016020">
    <property type="term" value="C:membrane"/>
    <property type="evidence" value="ECO:0007669"/>
    <property type="project" value="InterPro"/>
</dbReference>
<accession>A0A1G6WSR2</accession>
<evidence type="ECO:0000313" key="1">
    <source>
        <dbReference type="EMBL" id="SDD68136.1"/>
    </source>
</evidence>
<dbReference type="Proteomes" id="UP000199412">
    <property type="component" value="Unassembled WGS sequence"/>
</dbReference>
<gene>
    <name evidence="1" type="ORF">SAMN05421720_101238</name>
</gene>